<gene>
    <name evidence="1" type="ORF">ASZ90_006725</name>
</gene>
<evidence type="ECO:0000313" key="1">
    <source>
        <dbReference type="EMBL" id="KUG23484.1"/>
    </source>
</evidence>
<organism evidence="1">
    <name type="scientific">hydrocarbon metagenome</name>
    <dbReference type="NCBI Taxonomy" id="938273"/>
    <lineage>
        <taxon>unclassified sequences</taxon>
        <taxon>metagenomes</taxon>
        <taxon>ecological metagenomes</taxon>
    </lineage>
</organism>
<dbReference type="EMBL" id="LNQE01000904">
    <property type="protein sequence ID" value="KUG23484.1"/>
    <property type="molecule type" value="Genomic_DNA"/>
</dbReference>
<comment type="caution">
    <text evidence="1">The sequence shown here is derived from an EMBL/GenBank/DDBJ whole genome shotgun (WGS) entry which is preliminary data.</text>
</comment>
<name>A0A0W8FRM9_9ZZZZ</name>
<dbReference type="AlphaFoldDB" id="A0A0W8FRM9"/>
<protein>
    <recommendedName>
        <fullName evidence="2">Spore coat protein U domain-containing protein</fullName>
    </recommendedName>
</protein>
<proteinExistence type="predicted"/>
<evidence type="ECO:0008006" key="2">
    <source>
        <dbReference type="Google" id="ProtNLM"/>
    </source>
</evidence>
<sequence length="70" mass="7262">MLLKSASWPADTIPYSFMCAGDTNGTGQFTGAGYAISRALGISIKVTAANAQVALAHADYSDTVTLTITY</sequence>
<accession>A0A0W8FRM9</accession>
<reference evidence="1" key="1">
    <citation type="journal article" date="2015" name="Proc. Natl. Acad. Sci. U.S.A.">
        <title>Networks of energetic and metabolic interactions define dynamics in microbial communities.</title>
        <authorList>
            <person name="Embree M."/>
            <person name="Liu J.K."/>
            <person name="Al-Bassam M.M."/>
            <person name="Zengler K."/>
        </authorList>
    </citation>
    <scope>NUCLEOTIDE SEQUENCE</scope>
</reference>